<reference evidence="3" key="1">
    <citation type="submission" date="2018-06" db="EMBL/GenBank/DDBJ databases">
        <authorList>
            <person name="Zhirakovskaya E."/>
        </authorList>
    </citation>
    <scope>NUCLEOTIDE SEQUENCE</scope>
</reference>
<dbReference type="GO" id="GO:0034338">
    <property type="term" value="F:short-chain carboxylesterase activity"/>
    <property type="evidence" value="ECO:0007669"/>
    <property type="project" value="TreeGrafter"/>
</dbReference>
<gene>
    <name evidence="3" type="ORF">MNBD_ALPHA02-1342</name>
</gene>
<name>A0A3B0RVL2_9ZZZZ</name>
<dbReference type="PIRSF" id="PIRSF005211">
    <property type="entry name" value="Ab_hydro_YheT"/>
    <property type="match status" value="1"/>
</dbReference>
<dbReference type="EMBL" id="UOED01000106">
    <property type="protein sequence ID" value="VAV96019.1"/>
    <property type="molecule type" value="Genomic_DNA"/>
</dbReference>
<organism evidence="3">
    <name type="scientific">hydrothermal vent metagenome</name>
    <dbReference type="NCBI Taxonomy" id="652676"/>
    <lineage>
        <taxon>unclassified sequences</taxon>
        <taxon>metagenomes</taxon>
        <taxon>ecological metagenomes</taxon>
    </lineage>
</organism>
<dbReference type="InterPro" id="IPR000073">
    <property type="entry name" value="AB_hydrolase_1"/>
</dbReference>
<dbReference type="Gene3D" id="3.40.50.1820">
    <property type="entry name" value="alpha/beta hydrolase"/>
    <property type="match status" value="1"/>
</dbReference>
<protein>
    <submittedName>
        <fullName evidence="3">Hydrolase, alpha/beta fold family</fullName>
    </submittedName>
</protein>
<dbReference type="Pfam" id="PF00561">
    <property type="entry name" value="Abhydrolase_1"/>
    <property type="match status" value="1"/>
</dbReference>
<dbReference type="InterPro" id="IPR050960">
    <property type="entry name" value="AB_hydrolase_4_sf"/>
</dbReference>
<evidence type="ECO:0000313" key="3">
    <source>
        <dbReference type="EMBL" id="VAV96019.1"/>
    </source>
</evidence>
<keyword evidence="3" id="KW-0378">Hydrolase</keyword>
<feature type="domain" description="AB hydrolase-1" evidence="2">
    <location>
        <begin position="89"/>
        <end position="323"/>
    </location>
</feature>
<dbReference type="SUPFAM" id="SSF53474">
    <property type="entry name" value="alpha/beta-Hydrolases"/>
    <property type="match status" value="1"/>
</dbReference>
<accession>A0A3B0RVL2</accession>
<dbReference type="AlphaFoldDB" id="A0A3B0RVL2"/>
<dbReference type="InterPro" id="IPR012020">
    <property type="entry name" value="ABHD4"/>
</dbReference>
<dbReference type="PRINTS" id="PR00111">
    <property type="entry name" value="ABHYDROLASE"/>
</dbReference>
<dbReference type="PANTHER" id="PTHR10794">
    <property type="entry name" value="ABHYDROLASE DOMAIN-CONTAINING PROTEIN"/>
    <property type="match status" value="1"/>
</dbReference>
<comment type="similarity">
    <text evidence="1">Belongs to the AB hydrolase superfamily. AB hydrolase 4 family.</text>
</comment>
<dbReference type="PANTHER" id="PTHR10794:SF94">
    <property type="entry name" value="ESTERASE YHET-RELATED"/>
    <property type="match status" value="1"/>
</dbReference>
<dbReference type="InterPro" id="IPR029058">
    <property type="entry name" value="AB_hydrolase_fold"/>
</dbReference>
<evidence type="ECO:0000259" key="2">
    <source>
        <dbReference type="Pfam" id="PF00561"/>
    </source>
</evidence>
<sequence>MIIKWVVTMIATENKRGFRHYGRVIPGLNIPPFKTALKWRGADLQTLRNTIVGPSMTLTPDFERVSFSIDGGQMLKAAYHPSPKSDVLPVIIIIHGLAGDETSANVISSAAYFISLGFPVLRLNLRGAGPSAETSVGPYHGGLSADLAQVVTQAQGYGAGVVLFGISLGGNMMLKYLGEQGAAAPVRAAIAVSAPLCLKTVQLRLMESRNRLYHNYLLLGMRNYAKQMAGQHEADLIARARAAKSLYEFDDQFTAPAHGMSGAEEYYQVNSAQNFIDHIRVPTLIIHARNDPWIPVEDYQARQWDSAGAISLLIAEDGGHVGFHGKGHPVPWHERVAAEFMGHMVRQEVAA</sequence>
<proteinExistence type="inferred from homology"/>
<dbReference type="GO" id="GO:0047372">
    <property type="term" value="F:monoacylglycerol lipase activity"/>
    <property type="evidence" value="ECO:0007669"/>
    <property type="project" value="TreeGrafter"/>
</dbReference>
<evidence type="ECO:0000256" key="1">
    <source>
        <dbReference type="ARBA" id="ARBA00010884"/>
    </source>
</evidence>